<protein>
    <recommendedName>
        <fullName evidence="3">DUF6161 domain-containing protein</fullName>
    </recommendedName>
</protein>
<evidence type="ECO:0000256" key="2">
    <source>
        <dbReference type="SAM" id="Phobius"/>
    </source>
</evidence>
<dbReference type="Pfam" id="PF19658">
    <property type="entry name" value="DUF6161"/>
    <property type="match status" value="1"/>
</dbReference>
<keyword evidence="2" id="KW-0472">Membrane</keyword>
<feature type="transmembrane region" description="Helical" evidence="2">
    <location>
        <begin position="263"/>
        <end position="283"/>
    </location>
</feature>
<feature type="coiled-coil region" evidence="1">
    <location>
        <begin position="170"/>
        <end position="197"/>
    </location>
</feature>
<organism evidence="4 5">
    <name type="scientific">Psychroserpens burtonensis</name>
    <dbReference type="NCBI Taxonomy" id="49278"/>
    <lineage>
        <taxon>Bacteria</taxon>
        <taxon>Pseudomonadati</taxon>
        <taxon>Bacteroidota</taxon>
        <taxon>Flavobacteriia</taxon>
        <taxon>Flavobacteriales</taxon>
        <taxon>Flavobacteriaceae</taxon>
        <taxon>Psychroserpens</taxon>
    </lineage>
</organism>
<dbReference type="AlphaFoldDB" id="A0A5C7BHN9"/>
<keyword evidence="2" id="KW-0812">Transmembrane</keyword>
<keyword evidence="2" id="KW-1133">Transmembrane helix</keyword>
<dbReference type="Proteomes" id="UP000321938">
    <property type="component" value="Unassembled WGS sequence"/>
</dbReference>
<evidence type="ECO:0000313" key="4">
    <source>
        <dbReference type="EMBL" id="TXE18403.1"/>
    </source>
</evidence>
<keyword evidence="5" id="KW-1185">Reference proteome</keyword>
<evidence type="ECO:0000256" key="1">
    <source>
        <dbReference type="SAM" id="Coils"/>
    </source>
</evidence>
<feature type="domain" description="DUF6161" evidence="3">
    <location>
        <begin position="164"/>
        <end position="392"/>
    </location>
</feature>
<keyword evidence="1" id="KW-0175">Coiled coil</keyword>
<sequence>MPNMTKYQSEDFPKNLSIDIKAKHSFKNFEKITNWYEKELKFYQEIGNPSNISHAFISQIKNQINSKFSQNRNESFEIDNLLEELKNHIETTFKSQGLIASNSKEGKWLLKQHNQNPTLTLGSFTYFQNRIKGVINNNTNQRDGEFSAYLFDNGIEPDFETEKEQYQTFYNEIIEQKDELLKELSDIREENKVLNLTIKKQNTDWENTFTTQKEEIAKKFNDEYERHETTMNESEEFYEKKLAVKNAVTYWSNKAKSHKTNSYIFGIIAGLLMIVSIIGIFNFGKYIIGLDLIDINGIGRKILTKTGALQLWVYGFFIISMTLVIWFIKLLVKVFLSNLHLLSDAKERETMIQTYLAFEREENTLKDTDRDLILPSIFRVSANGYIKDDSSPNSPINIITKKFTE</sequence>
<dbReference type="RefSeq" id="WP_147231461.1">
    <property type="nucleotide sequence ID" value="NZ_VOSB01000008.1"/>
</dbReference>
<proteinExistence type="predicted"/>
<evidence type="ECO:0000259" key="3">
    <source>
        <dbReference type="Pfam" id="PF19658"/>
    </source>
</evidence>
<feature type="transmembrane region" description="Helical" evidence="2">
    <location>
        <begin position="311"/>
        <end position="332"/>
    </location>
</feature>
<accession>A0A5C7BHN9</accession>
<dbReference type="EMBL" id="VOSB01000008">
    <property type="protein sequence ID" value="TXE18403.1"/>
    <property type="molecule type" value="Genomic_DNA"/>
</dbReference>
<name>A0A5C7BHN9_9FLAO</name>
<dbReference type="InterPro" id="IPR046159">
    <property type="entry name" value="DUF6161"/>
</dbReference>
<reference evidence="4 5" key="1">
    <citation type="submission" date="2019-08" db="EMBL/GenBank/DDBJ databases">
        <title>Genome of Psychroserpens burtonensis ACAM 167.</title>
        <authorList>
            <person name="Bowman J.P."/>
        </authorList>
    </citation>
    <scope>NUCLEOTIDE SEQUENCE [LARGE SCALE GENOMIC DNA]</scope>
    <source>
        <strain evidence="4 5">ACAM 167</strain>
    </source>
</reference>
<evidence type="ECO:0000313" key="5">
    <source>
        <dbReference type="Proteomes" id="UP000321938"/>
    </source>
</evidence>
<gene>
    <name evidence="4" type="ORF">ES692_07080</name>
</gene>
<comment type="caution">
    <text evidence="4">The sequence shown here is derived from an EMBL/GenBank/DDBJ whole genome shotgun (WGS) entry which is preliminary data.</text>
</comment>
<dbReference type="OrthoDB" id="9151250at2"/>